<evidence type="ECO:0000313" key="1">
    <source>
        <dbReference type="EMBL" id="GJN90461.1"/>
    </source>
</evidence>
<gene>
    <name evidence="1" type="ORF">Rhopal_003472-T1</name>
</gene>
<dbReference type="EMBL" id="BQKY01000006">
    <property type="protein sequence ID" value="GJN90461.1"/>
    <property type="molecule type" value="Genomic_DNA"/>
</dbReference>
<accession>A0AAV5GLR5</accession>
<evidence type="ECO:0008006" key="3">
    <source>
        <dbReference type="Google" id="ProtNLM"/>
    </source>
</evidence>
<keyword evidence="2" id="KW-1185">Reference proteome</keyword>
<evidence type="ECO:0000313" key="2">
    <source>
        <dbReference type="Proteomes" id="UP001342314"/>
    </source>
</evidence>
<proteinExistence type="predicted"/>
<dbReference type="AlphaFoldDB" id="A0AAV5GLR5"/>
<dbReference type="Proteomes" id="UP001342314">
    <property type="component" value="Unassembled WGS sequence"/>
</dbReference>
<comment type="caution">
    <text evidence="1">The sequence shown here is derived from an EMBL/GenBank/DDBJ whole genome shotgun (WGS) entry which is preliminary data.</text>
</comment>
<organism evidence="1 2">
    <name type="scientific">Rhodotorula paludigena</name>
    <dbReference type="NCBI Taxonomy" id="86838"/>
    <lineage>
        <taxon>Eukaryota</taxon>
        <taxon>Fungi</taxon>
        <taxon>Dikarya</taxon>
        <taxon>Basidiomycota</taxon>
        <taxon>Pucciniomycotina</taxon>
        <taxon>Microbotryomycetes</taxon>
        <taxon>Sporidiobolales</taxon>
        <taxon>Sporidiobolaceae</taxon>
        <taxon>Rhodotorula</taxon>
    </lineage>
</organism>
<sequence length="393" mass="42981">MALHTTLSTSRSAARAGSATGLLNLPAELILLIFDHLAWSSSPFYDYHSYAHYEFATLSLCKALRPLAAPYVAPIFSPRFRFRGRGGWAPTRDPRAACAHVKVLDLIQCTVVPANADRSDVDSPVRRYLHLCDNVETVFNLGKVRRLDAVISLPTYSEHKTMPVLPPCVRSLEVLVVSATGGRPTLGSGPSSARLPTGPRLRMLFLDSVRLDCSYILELLSRKVTPALEYLGLDQVITRCDGGLHGCSKDAAGFSRLRGVFLTSQCDPIWADLASAAQAVVFAYDYRLSPPISLKGATLPSTVAIRWPLPPFGLYGINPPALHDLARAIGPHVKLLTIPVELEKQEHPRMTSALKFLRSRAQRVGATVKVETGTWRSLTADRTDLHALFAPLV</sequence>
<reference evidence="1 2" key="1">
    <citation type="submission" date="2021-12" db="EMBL/GenBank/DDBJ databases">
        <title>High titer production of polyol ester of fatty acids by Rhodotorula paludigena BS15 towards product separation-free biomass refinery.</title>
        <authorList>
            <person name="Mano J."/>
            <person name="Ono H."/>
            <person name="Tanaka T."/>
            <person name="Naito K."/>
            <person name="Sushida H."/>
            <person name="Ike M."/>
            <person name="Tokuyasu K."/>
            <person name="Kitaoka M."/>
        </authorList>
    </citation>
    <scope>NUCLEOTIDE SEQUENCE [LARGE SCALE GENOMIC DNA]</scope>
    <source>
        <strain evidence="1 2">BS15</strain>
    </source>
</reference>
<protein>
    <recommendedName>
        <fullName evidence="3">F-box domain-containing protein</fullName>
    </recommendedName>
</protein>
<name>A0AAV5GLR5_9BASI</name>